<reference evidence="4" key="1">
    <citation type="journal article" date="2023" name="Mol. Phylogenet. Evol.">
        <title>Genome-scale phylogeny and comparative genomics of the fungal order Sordariales.</title>
        <authorList>
            <person name="Hensen N."/>
            <person name="Bonometti L."/>
            <person name="Westerberg I."/>
            <person name="Brannstrom I.O."/>
            <person name="Guillou S."/>
            <person name="Cros-Aarteil S."/>
            <person name="Calhoun S."/>
            <person name="Haridas S."/>
            <person name="Kuo A."/>
            <person name="Mondo S."/>
            <person name="Pangilinan J."/>
            <person name="Riley R."/>
            <person name="LaButti K."/>
            <person name="Andreopoulos B."/>
            <person name="Lipzen A."/>
            <person name="Chen C."/>
            <person name="Yan M."/>
            <person name="Daum C."/>
            <person name="Ng V."/>
            <person name="Clum A."/>
            <person name="Steindorff A."/>
            <person name="Ohm R.A."/>
            <person name="Martin F."/>
            <person name="Silar P."/>
            <person name="Natvig D.O."/>
            <person name="Lalanne C."/>
            <person name="Gautier V."/>
            <person name="Ament-Velasquez S.L."/>
            <person name="Kruys A."/>
            <person name="Hutchinson M.I."/>
            <person name="Powell A.J."/>
            <person name="Barry K."/>
            <person name="Miller A.N."/>
            <person name="Grigoriev I.V."/>
            <person name="Debuchy R."/>
            <person name="Gladieux P."/>
            <person name="Hiltunen Thoren M."/>
            <person name="Johannesson H."/>
        </authorList>
    </citation>
    <scope>NUCLEOTIDE SEQUENCE</scope>
    <source>
        <strain evidence="4">CBS 757.83</strain>
    </source>
</reference>
<name>A0AAN6QEC7_9PEZI</name>
<accession>A0AAN6QEC7</accession>
<feature type="compositionally biased region" description="Low complexity" evidence="1">
    <location>
        <begin position="129"/>
        <end position="145"/>
    </location>
</feature>
<dbReference type="InterPro" id="IPR056124">
    <property type="entry name" value="DUF7707"/>
</dbReference>
<feature type="domain" description="DUF7707" evidence="3">
    <location>
        <begin position="22"/>
        <end position="124"/>
    </location>
</feature>
<proteinExistence type="predicted"/>
<evidence type="ECO:0000259" key="3">
    <source>
        <dbReference type="Pfam" id="PF24808"/>
    </source>
</evidence>
<sequence length="197" mass="20232">MVPFRTVLLAVASAIVVSADYWIKPETVPLQLRMAWCNSQIANCGPICLQTSVGAPNVNECDPETLRYGCVCSDGKQPNITQYTMTMPYFTCTEWGTQCVTACGNDNLCSDSCRADHPCGALDPPKGNATTTASTTSSTATASATPTNQVYSGLGDGSNSAAGSSTGSSGSSALRFGDSVGFAVLIGGLFAGIAMLA</sequence>
<dbReference type="Pfam" id="PF24808">
    <property type="entry name" value="DUF7707"/>
    <property type="match status" value="1"/>
</dbReference>
<feature type="region of interest" description="Disordered" evidence="1">
    <location>
        <begin position="124"/>
        <end position="149"/>
    </location>
</feature>
<evidence type="ECO:0000313" key="4">
    <source>
        <dbReference type="EMBL" id="KAK4105637.1"/>
    </source>
</evidence>
<feature type="signal peptide" evidence="2">
    <location>
        <begin position="1"/>
        <end position="19"/>
    </location>
</feature>
<keyword evidence="5" id="KW-1185">Reference proteome</keyword>
<feature type="chain" id="PRO_5043033392" description="DUF7707 domain-containing protein" evidence="2">
    <location>
        <begin position="20"/>
        <end position="197"/>
    </location>
</feature>
<evidence type="ECO:0000256" key="1">
    <source>
        <dbReference type="SAM" id="MobiDB-lite"/>
    </source>
</evidence>
<evidence type="ECO:0000313" key="5">
    <source>
        <dbReference type="Proteomes" id="UP001305647"/>
    </source>
</evidence>
<reference evidence="4" key="2">
    <citation type="submission" date="2023-05" db="EMBL/GenBank/DDBJ databases">
        <authorList>
            <consortium name="Lawrence Berkeley National Laboratory"/>
            <person name="Steindorff A."/>
            <person name="Hensen N."/>
            <person name="Bonometti L."/>
            <person name="Westerberg I."/>
            <person name="Brannstrom I.O."/>
            <person name="Guillou S."/>
            <person name="Cros-Aarteil S."/>
            <person name="Calhoun S."/>
            <person name="Haridas S."/>
            <person name="Kuo A."/>
            <person name="Mondo S."/>
            <person name="Pangilinan J."/>
            <person name="Riley R."/>
            <person name="Labutti K."/>
            <person name="Andreopoulos B."/>
            <person name="Lipzen A."/>
            <person name="Chen C."/>
            <person name="Yanf M."/>
            <person name="Daum C."/>
            <person name="Ng V."/>
            <person name="Clum A."/>
            <person name="Ohm R."/>
            <person name="Martin F."/>
            <person name="Silar P."/>
            <person name="Natvig D."/>
            <person name="Lalanne C."/>
            <person name="Gautier V."/>
            <person name="Ament-Velasquez S.L."/>
            <person name="Kruys A."/>
            <person name="Hutchinson M.I."/>
            <person name="Powell A.J."/>
            <person name="Barry K."/>
            <person name="Miller A.N."/>
            <person name="Grigoriev I.V."/>
            <person name="Debuchy R."/>
            <person name="Gladieux P."/>
            <person name="Thoren M.H."/>
            <person name="Johannesson H."/>
        </authorList>
    </citation>
    <scope>NUCLEOTIDE SEQUENCE</scope>
    <source>
        <strain evidence="4">CBS 757.83</strain>
    </source>
</reference>
<evidence type="ECO:0000256" key="2">
    <source>
        <dbReference type="SAM" id="SignalP"/>
    </source>
</evidence>
<dbReference type="EMBL" id="MU863625">
    <property type="protein sequence ID" value="KAK4105637.1"/>
    <property type="molecule type" value="Genomic_DNA"/>
</dbReference>
<organism evidence="4 5">
    <name type="scientific">Parathielavia hyrcaniae</name>
    <dbReference type="NCBI Taxonomy" id="113614"/>
    <lineage>
        <taxon>Eukaryota</taxon>
        <taxon>Fungi</taxon>
        <taxon>Dikarya</taxon>
        <taxon>Ascomycota</taxon>
        <taxon>Pezizomycotina</taxon>
        <taxon>Sordariomycetes</taxon>
        <taxon>Sordariomycetidae</taxon>
        <taxon>Sordariales</taxon>
        <taxon>Chaetomiaceae</taxon>
        <taxon>Parathielavia</taxon>
    </lineage>
</organism>
<dbReference type="PANTHER" id="PTHR38118">
    <property type="entry name" value="ANCHORED CELL WALL PROTEIN 11-RELATED"/>
    <property type="match status" value="1"/>
</dbReference>
<comment type="caution">
    <text evidence="4">The sequence shown here is derived from an EMBL/GenBank/DDBJ whole genome shotgun (WGS) entry which is preliminary data.</text>
</comment>
<gene>
    <name evidence="4" type="ORF">N658DRAFT_513036</name>
</gene>
<dbReference type="AlphaFoldDB" id="A0AAN6QEC7"/>
<protein>
    <recommendedName>
        <fullName evidence="3">DUF7707 domain-containing protein</fullName>
    </recommendedName>
</protein>
<keyword evidence="2" id="KW-0732">Signal</keyword>
<dbReference type="Proteomes" id="UP001305647">
    <property type="component" value="Unassembled WGS sequence"/>
</dbReference>
<dbReference type="PANTHER" id="PTHR38118:SF2">
    <property type="entry name" value="CDP-ALCOHOL PHOSPHATIDYLTRANSFERASE PROTEIN"/>
    <property type="match status" value="1"/>
</dbReference>